<dbReference type="AlphaFoldDB" id="A0AA39VRR9"/>
<accession>A0AA39VRR9</accession>
<dbReference type="EMBL" id="JAUESC010000381">
    <property type="protein sequence ID" value="KAK0590665.1"/>
    <property type="molecule type" value="Genomic_DNA"/>
</dbReference>
<dbReference type="Proteomes" id="UP001168877">
    <property type="component" value="Unassembled WGS sequence"/>
</dbReference>
<comment type="caution">
    <text evidence="3">The sequence shown here is derived from an EMBL/GenBank/DDBJ whole genome shotgun (WGS) entry which is preliminary data.</text>
</comment>
<sequence>MPLRYERLPDFCFVCGLVGHTVQFCSVGEKRDMSNLTDMAYGGWLRATKPMFQDGRRNWGGRFDRHRQDGARRGTNLVEEVRRYTQNRRPHGDSSTPAKEMGAAAPKSMSKSQGDIPGFIFGGRREIPRVVLNSNSNKDFPRDVRVGDKGKNVWIEKDLEFGILSGKEAPLSKVGAASIGNLGSTPSVTVGPTGGLSKCWGASGSSELGRPNGLHAETTVEIVHKHLWELSVGSKCSNFVSSDEGIGPSGGGENATTQMTYGGPGKGRWKKVARQGPLVGSVSVTGCSDNKRKVEVAEVGFCTNSKRLRADSPATCDDEVHDHDVNVIKQGLELDKCVCNFMCLLPASGSIGSIVRSIDAWEDIPLLFYKNWNME</sequence>
<reference evidence="3" key="1">
    <citation type="journal article" date="2022" name="Plant J.">
        <title>Strategies of tolerance reflected in two North American maple genomes.</title>
        <authorList>
            <person name="McEvoy S.L."/>
            <person name="Sezen U.U."/>
            <person name="Trouern-Trend A."/>
            <person name="McMahon S.M."/>
            <person name="Schaberg P.G."/>
            <person name="Yang J."/>
            <person name="Wegrzyn J.L."/>
            <person name="Swenson N.G."/>
        </authorList>
    </citation>
    <scope>NUCLEOTIDE SEQUENCE</scope>
    <source>
        <strain evidence="3">NS2018</strain>
    </source>
</reference>
<dbReference type="InterPro" id="IPR025836">
    <property type="entry name" value="Zn_knuckle_CX2CX4HX4C"/>
</dbReference>
<feature type="domain" description="Zinc knuckle CX2CX4HX4C" evidence="2">
    <location>
        <begin position="4"/>
        <end position="26"/>
    </location>
</feature>
<feature type="region of interest" description="Disordered" evidence="1">
    <location>
        <begin position="82"/>
        <end position="113"/>
    </location>
</feature>
<reference evidence="3" key="2">
    <citation type="submission" date="2023-06" db="EMBL/GenBank/DDBJ databases">
        <authorList>
            <person name="Swenson N.G."/>
            <person name="Wegrzyn J.L."/>
            <person name="Mcevoy S.L."/>
        </authorList>
    </citation>
    <scope>NUCLEOTIDE SEQUENCE</scope>
    <source>
        <strain evidence="3">NS2018</strain>
        <tissue evidence="3">Leaf</tissue>
    </source>
</reference>
<name>A0AA39VRR9_ACESA</name>
<organism evidence="3 4">
    <name type="scientific">Acer saccharum</name>
    <name type="common">Sugar maple</name>
    <dbReference type="NCBI Taxonomy" id="4024"/>
    <lineage>
        <taxon>Eukaryota</taxon>
        <taxon>Viridiplantae</taxon>
        <taxon>Streptophyta</taxon>
        <taxon>Embryophyta</taxon>
        <taxon>Tracheophyta</taxon>
        <taxon>Spermatophyta</taxon>
        <taxon>Magnoliopsida</taxon>
        <taxon>eudicotyledons</taxon>
        <taxon>Gunneridae</taxon>
        <taxon>Pentapetalae</taxon>
        <taxon>rosids</taxon>
        <taxon>malvids</taxon>
        <taxon>Sapindales</taxon>
        <taxon>Sapindaceae</taxon>
        <taxon>Hippocastanoideae</taxon>
        <taxon>Acereae</taxon>
        <taxon>Acer</taxon>
    </lineage>
</organism>
<gene>
    <name evidence="3" type="ORF">LWI29_030113</name>
</gene>
<evidence type="ECO:0000256" key="1">
    <source>
        <dbReference type="SAM" id="MobiDB-lite"/>
    </source>
</evidence>
<protein>
    <recommendedName>
        <fullName evidence="2">Zinc knuckle CX2CX4HX4C domain-containing protein</fullName>
    </recommendedName>
</protein>
<keyword evidence="4" id="KW-1185">Reference proteome</keyword>
<proteinExistence type="predicted"/>
<evidence type="ECO:0000259" key="2">
    <source>
        <dbReference type="Pfam" id="PF14392"/>
    </source>
</evidence>
<evidence type="ECO:0000313" key="3">
    <source>
        <dbReference type="EMBL" id="KAK0590665.1"/>
    </source>
</evidence>
<dbReference type="Pfam" id="PF14392">
    <property type="entry name" value="zf-CCHC_4"/>
    <property type="match status" value="1"/>
</dbReference>
<evidence type="ECO:0000313" key="4">
    <source>
        <dbReference type="Proteomes" id="UP001168877"/>
    </source>
</evidence>